<dbReference type="Proteomes" id="UP001156856">
    <property type="component" value="Unassembled WGS sequence"/>
</dbReference>
<evidence type="ECO:0000256" key="1">
    <source>
        <dbReference type="SAM" id="MobiDB-lite"/>
    </source>
</evidence>
<sequence>MDPDHGRVQFAAAVGDALERVLPVLAEHVDDPQQQHPAHAEQGDLPSQPEAAAKTLTNPEHDRAHSRG</sequence>
<accession>A0ABQ6DL31</accession>
<feature type="compositionally biased region" description="Basic and acidic residues" evidence="1">
    <location>
        <begin position="27"/>
        <end position="42"/>
    </location>
</feature>
<gene>
    <name evidence="2" type="ORF">GCM10007888_25170</name>
</gene>
<feature type="region of interest" description="Disordered" evidence="1">
    <location>
        <begin position="27"/>
        <end position="68"/>
    </location>
</feature>
<reference evidence="3" key="1">
    <citation type="journal article" date="2019" name="Int. J. Syst. Evol. Microbiol.">
        <title>The Global Catalogue of Microorganisms (GCM) 10K type strain sequencing project: providing services to taxonomists for standard genome sequencing and annotation.</title>
        <authorList>
            <consortium name="The Broad Institute Genomics Platform"/>
            <consortium name="The Broad Institute Genome Sequencing Center for Infectious Disease"/>
            <person name="Wu L."/>
            <person name="Ma J."/>
        </authorList>
    </citation>
    <scope>NUCLEOTIDE SEQUENCE [LARGE SCALE GENOMIC DNA]</scope>
    <source>
        <strain evidence="3">NBRC 107715</strain>
    </source>
</reference>
<keyword evidence="3" id="KW-1185">Reference proteome</keyword>
<organism evidence="2 3">
    <name type="scientific">Methylobacterium oxalidis</name>
    <dbReference type="NCBI Taxonomy" id="944322"/>
    <lineage>
        <taxon>Bacteria</taxon>
        <taxon>Pseudomonadati</taxon>
        <taxon>Pseudomonadota</taxon>
        <taxon>Alphaproteobacteria</taxon>
        <taxon>Hyphomicrobiales</taxon>
        <taxon>Methylobacteriaceae</taxon>
        <taxon>Methylobacterium</taxon>
    </lineage>
</organism>
<protein>
    <submittedName>
        <fullName evidence="2">Uncharacterized protein</fullName>
    </submittedName>
</protein>
<name>A0ABQ6DL31_9HYPH</name>
<evidence type="ECO:0000313" key="3">
    <source>
        <dbReference type="Proteomes" id="UP001156856"/>
    </source>
</evidence>
<proteinExistence type="predicted"/>
<comment type="caution">
    <text evidence="2">The sequence shown here is derived from an EMBL/GenBank/DDBJ whole genome shotgun (WGS) entry which is preliminary data.</text>
</comment>
<evidence type="ECO:0000313" key="2">
    <source>
        <dbReference type="EMBL" id="GLS64136.1"/>
    </source>
</evidence>
<feature type="compositionally biased region" description="Basic and acidic residues" evidence="1">
    <location>
        <begin position="59"/>
        <end position="68"/>
    </location>
</feature>
<dbReference type="EMBL" id="BSPK01000034">
    <property type="protein sequence ID" value="GLS64136.1"/>
    <property type="molecule type" value="Genomic_DNA"/>
</dbReference>